<gene>
    <name evidence="2" type="ORF">HNQ39_002024</name>
</gene>
<sequence>MWRWQQKLIRVAVYTDTGTSKDLSAVLKALAAFPELAVETLKVKDIQAGRLSEFALVVFPGGSGGGEGKALGDEGREKVRQFVREGKGYIGICAGAYLASSDYPWSLNLLNAKVLDKQHWARGNGTVEIRLSDDGKTVLKRPESASVRIAYRQGPLLAPAGKPGLPPYKELATYVGEVALKGAPKGVMPGTTAIAAGEFGKGRVLCFSPHPEKTPGLEDFLRHAIAWIQQAP</sequence>
<keyword evidence="2" id="KW-0645">Protease</keyword>
<proteinExistence type="predicted"/>
<protein>
    <submittedName>
        <fullName evidence="2">Putative intracellular protease/amidase</fullName>
    </submittedName>
</protein>
<dbReference type="PIRSF" id="PIRSF016642">
    <property type="entry name" value="UCP016642"/>
    <property type="match status" value="1"/>
</dbReference>
<dbReference type="Pfam" id="PF09825">
    <property type="entry name" value="BPL_N"/>
    <property type="match status" value="1"/>
</dbReference>
<reference evidence="2 3" key="1">
    <citation type="submission" date="2020-08" db="EMBL/GenBank/DDBJ databases">
        <title>Genomic Encyclopedia of Type Strains, Phase IV (KMG-IV): sequencing the most valuable type-strain genomes for metagenomic binning, comparative biology and taxonomic classification.</title>
        <authorList>
            <person name="Goeker M."/>
        </authorList>
    </citation>
    <scope>NUCLEOTIDE SEQUENCE [LARGE SCALE GENOMIC DNA]</scope>
    <source>
        <strain evidence="2 3">DSM 23562</strain>
    </source>
</reference>
<dbReference type="GO" id="GO:0006508">
    <property type="term" value="P:proteolysis"/>
    <property type="evidence" value="ECO:0007669"/>
    <property type="project" value="UniProtKB-KW"/>
</dbReference>
<dbReference type="AlphaFoldDB" id="A0A7W9SQL8"/>
<dbReference type="InterPro" id="IPR029062">
    <property type="entry name" value="Class_I_gatase-like"/>
</dbReference>
<evidence type="ECO:0000313" key="3">
    <source>
        <dbReference type="Proteomes" id="UP000520814"/>
    </source>
</evidence>
<dbReference type="EMBL" id="JACHGW010000002">
    <property type="protein sequence ID" value="MBB6050233.1"/>
    <property type="molecule type" value="Genomic_DNA"/>
</dbReference>
<dbReference type="Gene3D" id="3.40.50.880">
    <property type="match status" value="1"/>
</dbReference>
<comment type="caution">
    <text evidence="2">The sequence shown here is derived from an EMBL/GenBank/DDBJ whole genome shotgun (WGS) entry which is preliminary data.</text>
</comment>
<evidence type="ECO:0000313" key="2">
    <source>
        <dbReference type="EMBL" id="MBB6050233.1"/>
    </source>
</evidence>
<keyword evidence="3" id="KW-1185">Reference proteome</keyword>
<keyword evidence="2" id="KW-0378">Hydrolase</keyword>
<organism evidence="2 3">
    <name type="scientific">Armatimonas rosea</name>
    <dbReference type="NCBI Taxonomy" id="685828"/>
    <lineage>
        <taxon>Bacteria</taxon>
        <taxon>Bacillati</taxon>
        <taxon>Armatimonadota</taxon>
        <taxon>Armatimonadia</taxon>
        <taxon>Armatimonadales</taxon>
        <taxon>Armatimonadaceae</taxon>
        <taxon>Armatimonas</taxon>
    </lineage>
</organism>
<dbReference type="InterPro" id="IPR015834">
    <property type="entry name" value="UCP016642"/>
</dbReference>
<dbReference type="RefSeq" id="WP_184194799.1">
    <property type="nucleotide sequence ID" value="NZ_JACHGW010000002.1"/>
</dbReference>
<dbReference type="SUPFAM" id="SSF52317">
    <property type="entry name" value="Class I glutamine amidotransferase-like"/>
    <property type="match status" value="1"/>
</dbReference>
<name>A0A7W9SQL8_ARMRO</name>
<evidence type="ECO:0000259" key="1">
    <source>
        <dbReference type="Pfam" id="PF09825"/>
    </source>
</evidence>
<dbReference type="InterPro" id="IPR019197">
    <property type="entry name" value="Biotin-prot_ligase_N"/>
</dbReference>
<dbReference type="Proteomes" id="UP000520814">
    <property type="component" value="Unassembled WGS sequence"/>
</dbReference>
<accession>A0A7W9SQL8</accession>
<dbReference type="GO" id="GO:0008233">
    <property type="term" value="F:peptidase activity"/>
    <property type="evidence" value="ECO:0007669"/>
    <property type="project" value="UniProtKB-KW"/>
</dbReference>
<feature type="domain" description="Biotin-protein ligase N-terminal" evidence="1">
    <location>
        <begin position="10"/>
        <end position="114"/>
    </location>
</feature>